<dbReference type="OrthoDB" id="8612029at2"/>
<dbReference type="Pfam" id="PF13619">
    <property type="entry name" value="KTSC"/>
    <property type="match status" value="1"/>
</dbReference>
<organism evidence="2 3">
    <name type="scientific">Pseudescherichia vulneris NBRC 102420</name>
    <dbReference type="NCBI Taxonomy" id="1115515"/>
    <lineage>
        <taxon>Bacteria</taxon>
        <taxon>Pseudomonadati</taxon>
        <taxon>Pseudomonadota</taxon>
        <taxon>Gammaproteobacteria</taxon>
        <taxon>Enterobacterales</taxon>
        <taxon>Enterobacteriaceae</taxon>
        <taxon>Pseudescherichia</taxon>
    </lineage>
</organism>
<dbReference type="EMBL" id="BBMZ01000009">
    <property type="protein sequence ID" value="GAL58012.1"/>
    <property type="molecule type" value="Genomic_DNA"/>
</dbReference>
<keyword evidence="3" id="KW-1185">Reference proteome</keyword>
<dbReference type="RefSeq" id="WP_042390808.1">
    <property type="nucleotide sequence ID" value="NZ_BBMZ01000009.1"/>
</dbReference>
<sequence>MRHQPVASSRIASVGYDEASCTLEILFHDRSCYQYHGVPLRIFTVFLTVVSKGRFYDGVVKGKYPERKVFR</sequence>
<comment type="caution">
    <text evidence="2">The sequence shown here is derived from an EMBL/GenBank/DDBJ whole genome shotgun (WGS) entry which is preliminary data.</text>
</comment>
<evidence type="ECO:0000313" key="2">
    <source>
        <dbReference type="EMBL" id="GAL58012.1"/>
    </source>
</evidence>
<dbReference type="InterPro" id="IPR025309">
    <property type="entry name" value="KTSC_dom"/>
</dbReference>
<dbReference type="AlphaFoldDB" id="A0A090VSD0"/>
<name>A0A090VSD0_PSEVU</name>
<evidence type="ECO:0000259" key="1">
    <source>
        <dbReference type="Pfam" id="PF13619"/>
    </source>
</evidence>
<proteinExistence type="predicted"/>
<reference evidence="2 3" key="1">
    <citation type="submission" date="2014-09" db="EMBL/GenBank/DDBJ databases">
        <title>Whole genome shotgun sequence of Escherichia vulneris NBRC 102420.</title>
        <authorList>
            <person name="Yoshida Y."/>
            <person name="Hosoyama A."/>
            <person name="Tsuchikane K."/>
            <person name="Ohji S."/>
            <person name="Ichikawa N."/>
            <person name="Kimura A."/>
            <person name="Yamazoe A."/>
            <person name="Ezaki T."/>
            <person name="Fujita N."/>
        </authorList>
    </citation>
    <scope>NUCLEOTIDE SEQUENCE [LARGE SCALE GENOMIC DNA]</scope>
    <source>
        <strain evidence="2 3">NBRC 102420</strain>
    </source>
</reference>
<evidence type="ECO:0000313" key="3">
    <source>
        <dbReference type="Proteomes" id="UP000029462"/>
    </source>
</evidence>
<accession>A0A090VSD0</accession>
<dbReference type="eggNOG" id="ENOG50335HQ">
    <property type="taxonomic scope" value="Bacteria"/>
</dbReference>
<protein>
    <recommendedName>
        <fullName evidence="1">KTSC domain-containing protein</fullName>
    </recommendedName>
</protein>
<gene>
    <name evidence="2" type="ORF">EV102420_09_00440</name>
</gene>
<dbReference type="Proteomes" id="UP000029462">
    <property type="component" value="Unassembled WGS sequence"/>
</dbReference>
<feature type="domain" description="KTSC" evidence="1">
    <location>
        <begin position="8"/>
        <end position="64"/>
    </location>
</feature>
<dbReference type="STRING" id="1115515.EV102420_09_00440"/>